<dbReference type="GO" id="GO:0046872">
    <property type="term" value="F:metal ion binding"/>
    <property type="evidence" value="ECO:0007669"/>
    <property type="project" value="UniProtKB-KW"/>
</dbReference>
<gene>
    <name evidence="7" type="ORF">E8M01_30420</name>
</gene>
<evidence type="ECO:0000259" key="6">
    <source>
        <dbReference type="PROSITE" id="PS51007"/>
    </source>
</evidence>
<evidence type="ECO:0000256" key="1">
    <source>
        <dbReference type="ARBA" id="ARBA00022617"/>
    </source>
</evidence>
<proteinExistence type="predicted"/>
<protein>
    <submittedName>
        <fullName evidence="7">Cytochrome c</fullName>
    </submittedName>
</protein>
<dbReference type="OrthoDB" id="9779283at2"/>
<dbReference type="PROSITE" id="PS51007">
    <property type="entry name" value="CYTC"/>
    <property type="match status" value="1"/>
</dbReference>
<keyword evidence="5" id="KW-0732">Signal</keyword>
<evidence type="ECO:0000313" key="8">
    <source>
        <dbReference type="Proteomes" id="UP000298781"/>
    </source>
</evidence>
<feature type="chain" id="PRO_5020912812" evidence="5">
    <location>
        <begin position="26"/>
        <end position="236"/>
    </location>
</feature>
<dbReference type="InterPro" id="IPR009056">
    <property type="entry name" value="Cyt_c-like_dom"/>
</dbReference>
<dbReference type="InterPro" id="IPR036909">
    <property type="entry name" value="Cyt_c-like_dom_sf"/>
</dbReference>
<keyword evidence="1 4" id="KW-0349">Heme</keyword>
<evidence type="ECO:0000256" key="4">
    <source>
        <dbReference type="PROSITE-ProRule" id="PRU00433"/>
    </source>
</evidence>
<feature type="signal peptide" evidence="5">
    <location>
        <begin position="1"/>
        <end position="25"/>
    </location>
</feature>
<dbReference type="Proteomes" id="UP000298781">
    <property type="component" value="Chromosome"/>
</dbReference>
<keyword evidence="2 4" id="KW-0479">Metal-binding</keyword>
<dbReference type="AlphaFoldDB" id="A0A4D7BDW9"/>
<dbReference type="GO" id="GO:0009055">
    <property type="term" value="F:electron transfer activity"/>
    <property type="evidence" value="ECO:0007669"/>
    <property type="project" value="InterPro"/>
</dbReference>
<feature type="domain" description="Cytochrome c" evidence="6">
    <location>
        <begin position="75"/>
        <end position="163"/>
    </location>
</feature>
<dbReference type="EMBL" id="CP039690">
    <property type="protein sequence ID" value="QCI68168.1"/>
    <property type="molecule type" value="Genomic_DNA"/>
</dbReference>
<dbReference type="KEGG" id="pstg:E8M01_30420"/>
<sequence length="236" mass="25457">MSKSAKIALGLALLAGLGTASVVLAQQRPAAPAPAATRAAPPAKVGLGREAHPAEVAAWDTDIRPDGQGLPPGRGTVKQGEEVYLQQCAACHGEFGEGAGRWPVLAGGRGSLASDNPEKTIGSFWPYLSTTFDYIRRAMPYGNAQSLSNDEVYALTAYLLHLNDVVKDDFELSRDNFTSIRLPNAGGFYDDDRETTERRFWQANPCMTNCRPEPRVTGRARVIDVTPDSRTGPRVE</sequence>
<accession>A0A4D7BDW9</accession>
<evidence type="ECO:0000256" key="5">
    <source>
        <dbReference type="SAM" id="SignalP"/>
    </source>
</evidence>
<name>A0A4D7BDW9_9HYPH</name>
<evidence type="ECO:0000313" key="7">
    <source>
        <dbReference type="EMBL" id="QCI68168.1"/>
    </source>
</evidence>
<keyword evidence="3 4" id="KW-0408">Iron</keyword>
<keyword evidence="8" id="KW-1185">Reference proteome</keyword>
<dbReference type="PANTHER" id="PTHR35008">
    <property type="entry name" value="BLL4482 PROTEIN-RELATED"/>
    <property type="match status" value="1"/>
</dbReference>
<evidence type="ECO:0000256" key="3">
    <source>
        <dbReference type="ARBA" id="ARBA00023004"/>
    </source>
</evidence>
<dbReference type="InterPro" id="IPR051459">
    <property type="entry name" value="Cytochrome_c-type_DH"/>
</dbReference>
<organism evidence="7 8">
    <name type="scientific">Phreatobacter stygius</name>
    <dbReference type="NCBI Taxonomy" id="1940610"/>
    <lineage>
        <taxon>Bacteria</taxon>
        <taxon>Pseudomonadati</taxon>
        <taxon>Pseudomonadota</taxon>
        <taxon>Alphaproteobacteria</taxon>
        <taxon>Hyphomicrobiales</taxon>
        <taxon>Phreatobacteraceae</taxon>
        <taxon>Phreatobacter</taxon>
    </lineage>
</organism>
<dbReference type="Pfam" id="PF00034">
    <property type="entry name" value="Cytochrom_C"/>
    <property type="match status" value="1"/>
</dbReference>
<dbReference type="RefSeq" id="WP_136963587.1">
    <property type="nucleotide sequence ID" value="NZ_CP039690.1"/>
</dbReference>
<dbReference type="PANTHER" id="PTHR35008:SF8">
    <property type="entry name" value="ALCOHOL DEHYDROGENASE CYTOCHROME C SUBUNIT"/>
    <property type="match status" value="1"/>
</dbReference>
<dbReference type="SUPFAM" id="SSF46626">
    <property type="entry name" value="Cytochrome c"/>
    <property type="match status" value="1"/>
</dbReference>
<evidence type="ECO:0000256" key="2">
    <source>
        <dbReference type="ARBA" id="ARBA00022723"/>
    </source>
</evidence>
<dbReference type="GO" id="GO:0020037">
    <property type="term" value="F:heme binding"/>
    <property type="evidence" value="ECO:0007669"/>
    <property type="project" value="InterPro"/>
</dbReference>
<dbReference type="Gene3D" id="1.10.760.10">
    <property type="entry name" value="Cytochrome c-like domain"/>
    <property type="match status" value="1"/>
</dbReference>
<reference evidence="7 8" key="1">
    <citation type="submission" date="2019-04" db="EMBL/GenBank/DDBJ databases">
        <title>Phreatobacter aquaticus sp. nov.</title>
        <authorList>
            <person name="Choi A."/>
        </authorList>
    </citation>
    <scope>NUCLEOTIDE SEQUENCE [LARGE SCALE GENOMIC DNA]</scope>
    <source>
        <strain evidence="7 8">KCTC 52518</strain>
    </source>
</reference>